<sequence length="29" mass="3462">MQPEPTTFEWKWYVTADGVVFEWNGTITQ</sequence>
<name>A0A6C0BJ39_9ZZZZ</name>
<proteinExistence type="predicted"/>
<evidence type="ECO:0000313" key="1">
    <source>
        <dbReference type="EMBL" id="QHS91428.1"/>
    </source>
</evidence>
<dbReference type="AlphaFoldDB" id="A0A6C0BJ39"/>
<accession>A0A6C0BJ39</accession>
<reference evidence="1" key="1">
    <citation type="journal article" date="2020" name="Nature">
        <title>Giant virus diversity and host interactions through global metagenomics.</title>
        <authorList>
            <person name="Schulz F."/>
            <person name="Roux S."/>
            <person name="Paez-Espino D."/>
            <person name="Jungbluth S."/>
            <person name="Walsh D.A."/>
            <person name="Denef V.J."/>
            <person name="McMahon K.D."/>
            <person name="Konstantinidis K.T."/>
            <person name="Eloe-Fadrosh E.A."/>
            <person name="Kyrpides N.C."/>
            <person name="Woyke T."/>
        </authorList>
    </citation>
    <scope>NUCLEOTIDE SEQUENCE</scope>
    <source>
        <strain evidence="1">GVMAG-M-3300013004-44</strain>
    </source>
</reference>
<protein>
    <submittedName>
        <fullName evidence="1">Uncharacterized protein</fullName>
    </submittedName>
</protein>
<organism evidence="1">
    <name type="scientific">viral metagenome</name>
    <dbReference type="NCBI Taxonomy" id="1070528"/>
    <lineage>
        <taxon>unclassified sequences</taxon>
        <taxon>metagenomes</taxon>
        <taxon>organismal metagenomes</taxon>
    </lineage>
</organism>
<dbReference type="EMBL" id="MN739161">
    <property type="protein sequence ID" value="QHS91428.1"/>
    <property type="molecule type" value="Genomic_DNA"/>
</dbReference>